<evidence type="ECO:0000313" key="10">
    <source>
        <dbReference type="Proteomes" id="UP000239471"/>
    </source>
</evidence>
<dbReference type="GO" id="GO:0009360">
    <property type="term" value="C:DNA polymerase III complex"/>
    <property type="evidence" value="ECO:0007669"/>
    <property type="project" value="InterPro"/>
</dbReference>
<dbReference type="GO" id="GO:0006261">
    <property type="term" value="P:DNA-templated DNA replication"/>
    <property type="evidence" value="ECO:0007669"/>
    <property type="project" value="TreeGrafter"/>
</dbReference>
<comment type="catalytic activity">
    <reaction evidence="7">
        <text>DNA(n) + a 2'-deoxyribonucleoside 5'-triphosphate = DNA(n+1) + diphosphate</text>
        <dbReference type="Rhea" id="RHEA:22508"/>
        <dbReference type="Rhea" id="RHEA-COMP:17339"/>
        <dbReference type="Rhea" id="RHEA-COMP:17340"/>
        <dbReference type="ChEBI" id="CHEBI:33019"/>
        <dbReference type="ChEBI" id="CHEBI:61560"/>
        <dbReference type="ChEBI" id="CHEBI:173112"/>
        <dbReference type="EC" id="2.7.7.7"/>
    </reaction>
</comment>
<evidence type="ECO:0000256" key="1">
    <source>
        <dbReference type="ARBA" id="ARBA00012417"/>
    </source>
</evidence>
<dbReference type="Proteomes" id="UP000239471">
    <property type="component" value="Unassembled WGS sequence"/>
</dbReference>
<evidence type="ECO:0000256" key="4">
    <source>
        <dbReference type="ARBA" id="ARBA00022695"/>
    </source>
</evidence>
<accession>A0A2T0BAP3</accession>
<organism evidence="9 10">
    <name type="scientific">Clostridium vincentii</name>
    <dbReference type="NCBI Taxonomy" id="52704"/>
    <lineage>
        <taxon>Bacteria</taxon>
        <taxon>Bacillati</taxon>
        <taxon>Bacillota</taxon>
        <taxon>Clostridia</taxon>
        <taxon>Eubacteriales</taxon>
        <taxon>Clostridiaceae</taxon>
        <taxon>Clostridium</taxon>
    </lineage>
</organism>
<dbReference type="SUPFAM" id="SSF52540">
    <property type="entry name" value="P-loop containing nucleoside triphosphate hydrolases"/>
    <property type="match status" value="1"/>
</dbReference>
<reference evidence="9 10" key="1">
    <citation type="submission" date="2018-03" db="EMBL/GenBank/DDBJ databases">
        <title>Genome sequence of Clostridium vincentii DSM 10228.</title>
        <authorList>
            <person name="Poehlein A."/>
            <person name="Daniel R."/>
        </authorList>
    </citation>
    <scope>NUCLEOTIDE SEQUENCE [LARGE SCALE GENOMIC DNA]</scope>
    <source>
        <strain evidence="9 10">DSM 10228</strain>
    </source>
</reference>
<gene>
    <name evidence="9" type="primary">holB</name>
    <name evidence="9" type="ORF">CLVI_28930</name>
</gene>
<dbReference type="AlphaFoldDB" id="A0A2T0BAP3"/>
<dbReference type="InterPro" id="IPR027417">
    <property type="entry name" value="P-loop_NTPase"/>
</dbReference>
<evidence type="ECO:0000256" key="5">
    <source>
        <dbReference type="ARBA" id="ARBA00022705"/>
    </source>
</evidence>
<evidence type="ECO:0000313" key="9">
    <source>
        <dbReference type="EMBL" id="PRR80903.1"/>
    </source>
</evidence>
<name>A0A2T0BAP3_9CLOT</name>
<dbReference type="EMBL" id="PVXQ01000040">
    <property type="protein sequence ID" value="PRR80903.1"/>
    <property type="molecule type" value="Genomic_DNA"/>
</dbReference>
<keyword evidence="4 9" id="KW-0548">Nucleotidyltransferase</keyword>
<dbReference type="RefSeq" id="WP_106060803.1">
    <property type="nucleotide sequence ID" value="NZ_PVXQ01000040.1"/>
</dbReference>
<dbReference type="Pfam" id="PF09115">
    <property type="entry name" value="DNApol3-delta_C"/>
    <property type="match status" value="1"/>
</dbReference>
<dbReference type="PANTHER" id="PTHR11669:SF8">
    <property type="entry name" value="DNA POLYMERASE III SUBUNIT DELTA"/>
    <property type="match status" value="1"/>
</dbReference>
<keyword evidence="6" id="KW-0239">DNA-directed DNA polymerase</keyword>
<feature type="domain" description="DNA polymerase III delta subunit C-terminal" evidence="8">
    <location>
        <begin position="208"/>
        <end position="292"/>
    </location>
</feature>
<protein>
    <recommendedName>
        <fullName evidence="2">DNA polymerase III subunit delta'</fullName>
        <ecNumber evidence="1">2.7.7.7</ecNumber>
    </recommendedName>
</protein>
<dbReference type="Gene3D" id="1.20.272.10">
    <property type="match status" value="1"/>
</dbReference>
<dbReference type="InterPro" id="IPR050238">
    <property type="entry name" value="DNA_Rep/Repair_Clamp_Loader"/>
</dbReference>
<dbReference type="GO" id="GO:0003677">
    <property type="term" value="F:DNA binding"/>
    <property type="evidence" value="ECO:0007669"/>
    <property type="project" value="InterPro"/>
</dbReference>
<keyword evidence="10" id="KW-1185">Reference proteome</keyword>
<dbReference type="EC" id="2.7.7.7" evidence="1"/>
<evidence type="ECO:0000259" key="8">
    <source>
        <dbReference type="Pfam" id="PF09115"/>
    </source>
</evidence>
<dbReference type="InterPro" id="IPR015199">
    <property type="entry name" value="DNA_pol_III_delta_C"/>
</dbReference>
<dbReference type="OrthoDB" id="9810148at2"/>
<dbReference type="NCBIfam" id="NF004047">
    <property type="entry name" value="PRK05564.1"/>
    <property type="match status" value="1"/>
</dbReference>
<dbReference type="Pfam" id="PF13177">
    <property type="entry name" value="DNA_pol3_delta2"/>
    <property type="match status" value="1"/>
</dbReference>
<keyword evidence="3 9" id="KW-0808">Transferase</keyword>
<evidence type="ECO:0000256" key="2">
    <source>
        <dbReference type="ARBA" id="ARBA00014363"/>
    </source>
</evidence>
<evidence type="ECO:0000256" key="3">
    <source>
        <dbReference type="ARBA" id="ARBA00022679"/>
    </source>
</evidence>
<dbReference type="PANTHER" id="PTHR11669">
    <property type="entry name" value="REPLICATION FACTOR C / DNA POLYMERASE III GAMMA-TAU SUBUNIT"/>
    <property type="match status" value="1"/>
</dbReference>
<proteinExistence type="predicted"/>
<comment type="caution">
    <text evidence="9">The sequence shown here is derived from an EMBL/GenBank/DDBJ whole genome shotgun (WGS) entry which is preliminary data.</text>
</comment>
<keyword evidence="5" id="KW-0235">DNA replication</keyword>
<dbReference type="GO" id="GO:0003887">
    <property type="term" value="F:DNA-directed DNA polymerase activity"/>
    <property type="evidence" value="ECO:0007669"/>
    <property type="project" value="UniProtKB-KW"/>
</dbReference>
<evidence type="ECO:0000256" key="6">
    <source>
        <dbReference type="ARBA" id="ARBA00022932"/>
    </source>
</evidence>
<dbReference type="Gene3D" id="3.40.50.300">
    <property type="entry name" value="P-loop containing nucleotide triphosphate hydrolases"/>
    <property type="match status" value="1"/>
</dbReference>
<evidence type="ECO:0000256" key="7">
    <source>
        <dbReference type="ARBA" id="ARBA00049244"/>
    </source>
</evidence>
<sequence>MKEFIGFSNIISSFKKRVDNNILSHAHLIIGPEGIGKSIMARIFALKILGKDADYNYVDIIHYRPEKASFGVDEVRKIIQEVAKRPYEEDKKVIIIHQGSKLTVQAQNALLKTIEEPPLGVYIILLSESVELLLDTIKSRCQIYKLTPLNKEDMIKYIKALGEKDKEKILVALSYGEGIPGRAKRMLKDEELHVLRNLIIELFDEMNKKSSNTVINYDKKFLKYKNEKEEVLRVISSFIRDIIVYKELRDKDRIINVDKVNKISELSKFLSYNKLNAMLGHVEEGKTNFENNISYSMTISVMLIGFLEG</sequence>